<dbReference type="EMBL" id="JBDFQZ010000006">
    <property type="protein sequence ID" value="KAK9713126.1"/>
    <property type="molecule type" value="Genomic_DNA"/>
</dbReference>
<protein>
    <recommendedName>
        <fullName evidence="3">Calcineurin B-like protein</fullName>
    </recommendedName>
</protein>
<keyword evidence="6" id="KW-1185">Reference proteome</keyword>
<dbReference type="InterPro" id="IPR002048">
    <property type="entry name" value="EF_hand_dom"/>
</dbReference>
<comment type="caution">
    <text evidence="5">The sequence shown here is derived from an EMBL/GenBank/DDBJ whole genome shotgun (WGS) entry which is preliminary data.</text>
</comment>
<comment type="function">
    <text evidence="3">Acts as a calcium sensor. CBL proteins interact with CIPK serine-threonine protein kinases. Binding of a CBL protein to the regulatory NAF domain of a CIPK protein lead to the activation of the kinase in a calcium-dependent manner.</text>
</comment>
<dbReference type="PANTHER" id="PTHR23056">
    <property type="entry name" value="CALCINEURIN B"/>
    <property type="match status" value="1"/>
</dbReference>
<keyword evidence="3" id="KW-0479">Metal-binding</keyword>
<evidence type="ECO:0000256" key="2">
    <source>
        <dbReference type="ARBA" id="ARBA00023774"/>
    </source>
</evidence>
<evidence type="ECO:0000313" key="5">
    <source>
        <dbReference type="EMBL" id="KAK9713126.1"/>
    </source>
</evidence>
<dbReference type="GO" id="GO:0019900">
    <property type="term" value="F:kinase binding"/>
    <property type="evidence" value="ECO:0007669"/>
    <property type="project" value="UniProtKB-UniRule"/>
</dbReference>
<evidence type="ECO:0000256" key="1">
    <source>
        <dbReference type="ARBA" id="ARBA00022737"/>
    </source>
</evidence>
<dbReference type="GO" id="GO:0019722">
    <property type="term" value="P:calcium-mediated signaling"/>
    <property type="evidence" value="ECO:0007669"/>
    <property type="project" value="UniProtKB-UniRule"/>
</dbReference>
<name>A0AAW1K5Q7_SAPOF</name>
<dbReference type="InterPro" id="IPR011992">
    <property type="entry name" value="EF-hand-dom_pair"/>
</dbReference>
<accession>A0AAW1K5Q7</accession>
<comment type="similarity">
    <text evidence="2 3">Belongs to the calcineurin regulatory subunit family.</text>
</comment>
<dbReference type="PROSITE" id="PS50222">
    <property type="entry name" value="EF_HAND_2"/>
    <property type="match status" value="1"/>
</dbReference>
<dbReference type="AlphaFoldDB" id="A0AAW1K5Q7"/>
<dbReference type="GO" id="GO:0005509">
    <property type="term" value="F:calcium ion binding"/>
    <property type="evidence" value="ECO:0007669"/>
    <property type="project" value="UniProtKB-UniRule"/>
</dbReference>
<dbReference type="Gene3D" id="1.10.238.10">
    <property type="entry name" value="EF-hand"/>
    <property type="match status" value="2"/>
</dbReference>
<comment type="subcellular location">
    <subcellularLocation>
        <location evidence="3">Membrane</location>
    </subcellularLocation>
</comment>
<reference evidence="5" key="1">
    <citation type="submission" date="2024-03" db="EMBL/GenBank/DDBJ databases">
        <title>WGS assembly of Saponaria officinalis var. Norfolk2.</title>
        <authorList>
            <person name="Jenkins J."/>
            <person name="Shu S."/>
            <person name="Grimwood J."/>
            <person name="Barry K."/>
            <person name="Goodstein D."/>
            <person name="Schmutz J."/>
            <person name="Leebens-Mack J."/>
            <person name="Osbourn A."/>
        </authorList>
    </citation>
    <scope>NUCLEOTIDE SEQUENCE [LARGE SCALE GENOMIC DNA]</scope>
    <source>
        <strain evidence="5">JIC</strain>
    </source>
</reference>
<dbReference type="SUPFAM" id="SSF47473">
    <property type="entry name" value="EF-hand"/>
    <property type="match status" value="1"/>
</dbReference>
<keyword evidence="3" id="KW-0472">Membrane</keyword>
<dbReference type="GO" id="GO:0016020">
    <property type="term" value="C:membrane"/>
    <property type="evidence" value="ECO:0007669"/>
    <property type="project" value="UniProtKB-SubCell"/>
</dbReference>
<dbReference type="Proteomes" id="UP001443914">
    <property type="component" value="Unassembled WGS sequence"/>
</dbReference>
<evidence type="ECO:0000256" key="3">
    <source>
        <dbReference type="RuleBase" id="RU369080"/>
    </source>
</evidence>
<evidence type="ECO:0000259" key="4">
    <source>
        <dbReference type="PROSITE" id="PS50222"/>
    </source>
</evidence>
<comment type="subunit">
    <text evidence="3">Homodimer. Interacts with CIPK.</text>
</comment>
<keyword evidence="1 3" id="KW-0677">Repeat</keyword>
<keyword evidence="3" id="KW-0106">Calcium</keyword>
<proteinExistence type="inferred from homology"/>
<sequence length="98" mass="11333">MFQMFDSKHDRLIDFGEFVRSLSIFHPKAPLEDKASCEGHGLAFLHESDLILSEDKIDAIVLKEADSKGHRKIDLEEWRAFVDRYPAVLKNMTLPYLV</sequence>
<dbReference type="InterPro" id="IPR045198">
    <property type="entry name" value="CNBL1-10"/>
</dbReference>
<organism evidence="5 6">
    <name type="scientific">Saponaria officinalis</name>
    <name type="common">Common soapwort</name>
    <name type="synonym">Lychnis saponaria</name>
    <dbReference type="NCBI Taxonomy" id="3572"/>
    <lineage>
        <taxon>Eukaryota</taxon>
        <taxon>Viridiplantae</taxon>
        <taxon>Streptophyta</taxon>
        <taxon>Embryophyta</taxon>
        <taxon>Tracheophyta</taxon>
        <taxon>Spermatophyta</taxon>
        <taxon>Magnoliopsida</taxon>
        <taxon>eudicotyledons</taxon>
        <taxon>Gunneridae</taxon>
        <taxon>Pentapetalae</taxon>
        <taxon>Caryophyllales</taxon>
        <taxon>Caryophyllaceae</taxon>
        <taxon>Caryophylleae</taxon>
        <taxon>Saponaria</taxon>
    </lineage>
</organism>
<gene>
    <name evidence="5" type="ORF">RND81_06G004700</name>
</gene>
<dbReference type="PANTHER" id="PTHR23056:SF110">
    <property type="entry name" value="CALMODULIN"/>
    <property type="match status" value="1"/>
</dbReference>
<evidence type="ECO:0000313" key="6">
    <source>
        <dbReference type="Proteomes" id="UP001443914"/>
    </source>
</evidence>
<feature type="domain" description="EF-hand" evidence="4">
    <location>
        <begin position="1"/>
        <end position="28"/>
    </location>
</feature>